<keyword evidence="3" id="KW-0472">Membrane</keyword>
<dbReference type="GO" id="GO:0030163">
    <property type="term" value="P:protein catabolic process"/>
    <property type="evidence" value="ECO:0007669"/>
    <property type="project" value="TreeGrafter"/>
</dbReference>
<dbReference type="RefSeq" id="WP_081802498.1">
    <property type="nucleotide sequence ID" value="NZ_AXCW01000082.1"/>
</dbReference>
<dbReference type="GO" id="GO:0004176">
    <property type="term" value="F:ATP-dependent peptidase activity"/>
    <property type="evidence" value="ECO:0007669"/>
    <property type="project" value="InterPro"/>
</dbReference>
<name>A0A021VR20_9CELL</name>
<feature type="transmembrane region" description="Helical" evidence="3">
    <location>
        <begin position="79"/>
        <end position="102"/>
    </location>
</feature>
<comment type="similarity">
    <text evidence="1">Belongs to the AAA ATPase family.</text>
</comment>
<dbReference type="GO" id="GO:0004222">
    <property type="term" value="F:metalloendopeptidase activity"/>
    <property type="evidence" value="ECO:0007669"/>
    <property type="project" value="InterPro"/>
</dbReference>
<dbReference type="SUPFAM" id="SSF52540">
    <property type="entry name" value="P-loop containing nucleoside triphosphate hydrolases"/>
    <property type="match status" value="1"/>
</dbReference>
<dbReference type="GO" id="GO:0006508">
    <property type="term" value="P:proteolysis"/>
    <property type="evidence" value="ECO:0007669"/>
    <property type="project" value="InterPro"/>
</dbReference>
<gene>
    <name evidence="5" type="ORF">N866_19450</name>
</gene>
<keyword evidence="3" id="KW-0812">Transmembrane</keyword>
<dbReference type="OrthoDB" id="9809379at2"/>
<dbReference type="InterPro" id="IPR037219">
    <property type="entry name" value="Peptidase_M41-like"/>
</dbReference>
<dbReference type="SUPFAM" id="SSF140990">
    <property type="entry name" value="FtsH protease domain-like"/>
    <property type="match status" value="1"/>
</dbReference>
<dbReference type="AlphaFoldDB" id="A0A021VR20"/>
<dbReference type="GO" id="GO:0016887">
    <property type="term" value="F:ATP hydrolysis activity"/>
    <property type="evidence" value="ECO:0007669"/>
    <property type="project" value="InterPro"/>
</dbReference>
<dbReference type="EMBL" id="AXCW01000082">
    <property type="protein sequence ID" value="EYR63591.1"/>
    <property type="molecule type" value="Genomic_DNA"/>
</dbReference>
<comment type="caution">
    <text evidence="5">The sequence shown here is derived from an EMBL/GenBank/DDBJ whole genome shotgun (WGS) entry which is preliminary data.</text>
</comment>
<dbReference type="PANTHER" id="PTHR23076:SF97">
    <property type="entry name" value="ATP-DEPENDENT ZINC METALLOPROTEASE YME1L1"/>
    <property type="match status" value="1"/>
</dbReference>
<keyword evidence="6" id="KW-1185">Reference proteome</keyword>
<feature type="region of interest" description="Disordered" evidence="2">
    <location>
        <begin position="646"/>
        <end position="671"/>
    </location>
</feature>
<dbReference type="InterPro" id="IPR027417">
    <property type="entry name" value="P-loop_NTPase"/>
</dbReference>
<dbReference type="PROSITE" id="PS00674">
    <property type="entry name" value="AAA"/>
    <property type="match status" value="1"/>
</dbReference>
<dbReference type="Gene3D" id="1.20.58.760">
    <property type="entry name" value="Peptidase M41"/>
    <property type="match status" value="1"/>
</dbReference>
<sequence length="671" mass="72071">MATSSQDPSPHRGTGTSAGRRAEGPGARPAPHDIAVERDRVRRRRVYRFVAVVLAVEAYLIAMPLLGRPLVPPLPAVDPFLLVIVVFFVAMLALLLGTQVVASRSPHVTYRPEQVDVTLDDVVGIDPVKEDVRRSIELFQTHRRFAALMGGTPRRGLLFEGPPGTGKTLTAKAMAAEAGVPFLFVSATSFQSMYYGATAKKIRRYFTELRKAARAEGGAIGFIEEIDAIAMARGGMPASGRGSLTGASAFPLTAFSPDHCFADPRGSGALVRGAALVGSTAGGAPGVVRNAVISEGTGGVVNELLVQMQSFDQPTGWEKVRDAVIGRVNLLLPAHRQVRRARPERAPILLIAATNRADQLDPALLRPGRFDRILTFPTPDVHGRRALVDHFLAKRAHEDELDDDRIRDRIAAATSGWTPVMIEHLLDEALVNALRRGAAGASFEDVEHARITEMVGIGQPVTYTAAEQRLIATHEAGHATVAWLAAPNRQLEVLTIVKRGQALGLLAHGDTEEVWTYSARDLQALVEIAMGGIVAEELFFGVTSTGPASDLAAATRTAAQMVGAAGMTGSLVSFQATGHDVVAAVLSDAEARKQLEKVLDEARQRVMWLLAENRHLVEALRDALLERHELVGDQITEVLETARTAKDAERAAVGRARRAPARADDEADDEA</sequence>
<keyword evidence="1" id="KW-0547">Nucleotide-binding</keyword>
<feature type="non-terminal residue" evidence="5">
    <location>
        <position position="671"/>
    </location>
</feature>
<reference evidence="5 6" key="1">
    <citation type="submission" date="2014-01" db="EMBL/GenBank/DDBJ databases">
        <title>Actinotalea ferrariae CF5-4.</title>
        <authorList>
            <person name="Chen F."/>
            <person name="Li Y."/>
            <person name="Wang G."/>
        </authorList>
    </citation>
    <scope>NUCLEOTIDE SEQUENCE [LARGE SCALE GENOMIC DNA]</scope>
    <source>
        <strain evidence="5 6">CF5-4</strain>
    </source>
</reference>
<evidence type="ECO:0000256" key="1">
    <source>
        <dbReference type="RuleBase" id="RU003651"/>
    </source>
</evidence>
<keyword evidence="1" id="KW-0067">ATP-binding</keyword>
<feature type="region of interest" description="Disordered" evidence="2">
    <location>
        <begin position="1"/>
        <end position="35"/>
    </location>
</feature>
<organism evidence="5 6">
    <name type="scientific">Actinotalea ferrariae CF5-4</name>
    <dbReference type="NCBI Taxonomy" id="948458"/>
    <lineage>
        <taxon>Bacteria</taxon>
        <taxon>Bacillati</taxon>
        <taxon>Actinomycetota</taxon>
        <taxon>Actinomycetes</taxon>
        <taxon>Micrococcales</taxon>
        <taxon>Cellulomonadaceae</taxon>
        <taxon>Actinotalea</taxon>
    </lineage>
</organism>
<dbReference type="Proteomes" id="UP000019753">
    <property type="component" value="Unassembled WGS sequence"/>
</dbReference>
<feature type="domain" description="AAA+ ATPase" evidence="4">
    <location>
        <begin position="153"/>
        <end position="380"/>
    </location>
</feature>
<dbReference type="Gene3D" id="1.10.8.60">
    <property type="match status" value="1"/>
</dbReference>
<dbReference type="Pfam" id="PF01434">
    <property type="entry name" value="Peptidase_M41"/>
    <property type="match status" value="1"/>
</dbReference>
<dbReference type="Pfam" id="PF00004">
    <property type="entry name" value="AAA"/>
    <property type="match status" value="2"/>
</dbReference>
<dbReference type="InterPro" id="IPR003960">
    <property type="entry name" value="ATPase_AAA_CS"/>
</dbReference>
<dbReference type="InterPro" id="IPR000642">
    <property type="entry name" value="Peptidase_M41"/>
</dbReference>
<dbReference type="GO" id="GO:0005886">
    <property type="term" value="C:plasma membrane"/>
    <property type="evidence" value="ECO:0007669"/>
    <property type="project" value="TreeGrafter"/>
</dbReference>
<evidence type="ECO:0000313" key="6">
    <source>
        <dbReference type="Proteomes" id="UP000019753"/>
    </source>
</evidence>
<evidence type="ECO:0000256" key="3">
    <source>
        <dbReference type="SAM" id="Phobius"/>
    </source>
</evidence>
<accession>A0A021VR20</accession>
<proteinExistence type="inferred from homology"/>
<dbReference type="InterPro" id="IPR003959">
    <property type="entry name" value="ATPase_AAA_core"/>
</dbReference>
<evidence type="ECO:0000313" key="5">
    <source>
        <dbReference type="EMBL" id="EYR63591.1"/>
    </source>
</evidence>
<protein>
    <submittedName>
        <fullName evidence="5">ATPase</fullName>
    </submittedName>
</protein>
<feature type="transmembrane region" description="Helical" evidence="3">
    <location>
        <begin position="46"/>
        <end position="67"/>
    </location>
</feature>
<dbReference type="PANTHER" id="PTHR23076">
    <property type="entry name" value="METALLOPROTEASE M41 FTSH"/>
    <property type="match status" value="1"/>
</dbReference>
<evidence type="ECO:0000256" key="2">
    <source>
        <dbReference type="SAM" id="MobiDB-lite"/>
    </source>
</evidence>
<dbReference type="InterPro" id="IPR003593">
    <property type="entry name" value="AAA+_ATPase"/>
</dbReference>
<dbReference type="Gene3D" id="3.40.50.300">
    <property type="entry name" value="P-loop containing nucleotide triphosphate hydrolases"/>
    <property type="match status" value="1"/>
</dbReference>
<keyword evidence="3" id="KW-1133">Transmembrane helix</keyword>
<evidence type="ECO:0000259" key="4">
    <source>
        <dbReference type="SMART" id="SM00382"/>
    </source>
</evidence>
<dbReference type="GO" id="GO:0005524">
    <property type="term" value="F:ATP binding"/>
    <property type="evidence" value="ECO:0007669"/>
    <property type="project" value="UniProtKB-KW"/>
</dbReference>
<dbReference type="SMART" id="SM00382">
    <property type="entry name" value="AAA"/>
    <property type="match status" value="1"/>
</dbReference>